<reference evidence="2 3" key="1">
    <citation type="journal article" date="2021" name="Int. J. Syst. Evol. Microbiol.">
        <title>Steroidobacter gossypii sp. nov., isolated from soil of cotton cropping field.</title>
        <authorList>
            <person name="Huang R."/>
            <person name="Yang S."/>
            <person name="Zhen C."/>
            <person name="Liu W."/>
        </authorList>
    </citation>
    <scope>NUCLEOTIDE SEQUENCE [LARGE SCALE GENOMIC DNA]</scope>
    <source>
        <strain evidence="2 3">S1-65</strain>
    </source>
</reference>
<proteinExistence type="predicted"/>
<comment type="caution">
    <text evidence="2">The sequence shown here is derived from an EMBL/GenBank/DDBJ whole genome shotgun (WGS) entry which is preliminary data.</text>
</comment>
<name>A0ABS1WTR9_9GAMM</name>
<dbReference type="Pfam" id="PF11158">
    <property type="entry name" value="DUF2938"/>
    <property type="match status" value="1"/>
</dbReference>
<evidence type="ECO:0000313" key="3">
    <source>
        <dbReference type="Proteomes" id="UP000661077"/>
    </source>
</evidence>
<dbReference type="EMBL" id="JAEVLS010000001">
    <property type="protein sequence ID" value="MBM0104374.1"/>
    <property type="molecule type" value="Genomic_DNA"/>
</dbReference>
<feature type="transmembrane region" description="Helical" evidence="1">
    <location>
        <begin position="123"/>
        <end position="143"/>
    </location>
</feature>
<evidence type="ECO:0000256" key="1">
    <source>
        <dbReference type="SAM" id="Phobius"/>
    </source>
</evidence>
<dbReference type="Proteomes" id="UP000661077">
    <property type="component" value="Unassembled WGS sequence"/>
</dbReference>
<keyword evidence="1" id="KW-0472">Membrane</keyword>
<keyword evidence="3" id="KW-1185">Reference proteome</keyword>
<feature type="transmembrane region" description="Helical" evidence="1">
    <location>
        <begin position="50"/>
        <end position="72"/>
    </location>
</feature>
<organism evidence="2 3">
    <name type="scientific">Steroidobacter gossypii</name>
    <dbReference type="NCBI Taxonomy" id="2805490"/>
    <lineage>
        <taxon>Bacteria</taxon>
        <taxon>Pseudomonadati</taxon>
        <taxon>Pseudomonadota</taxon>
        <taxon>Gammaproteobacteria</taxon>
        <taxon>Steroidobacterales</taxon>
        <taxon>Steroidobacteraceae</taxon>
        <taxon>Steroidobacter</taxon>
    </lineage>
</organism>
<sequence length="144" mass="15551">MDLWGLVRKRLLGMPPLDYALVGRWVGHMTHGKFRHDRIATASPVPGERVLGWVVHYLTGVVFAAALVWIGGSEWLSHPTLMPALTFGLATVLVPFLVMQPAMGAGIAASRTPNPTSARLQSLITHAVFGLGLWATGCMTSYFG</sequence>
<accession>A0ABS1WTR9</accession>
<gene>
    <name evidence="2" type="ORF">JM946_06435</name>
</gene>
<keyword evidence="1" id="KW-0812">Transmembrane</keyword>
<dbReference type="InterPro" id="IPR021329">
    <property type="entry name" value="DUF2938"/>
</dbReference>
<protein>
    <submittedName>
        <fullName evidence="2">DUF2938 domain-containing protein</fullName>
    </submittedName>
</protein>
<keyword evidence="1" id="KW-1133">Transmembrane helix</keyword>
<evidence type="ECO:0000313" key="2">
    <source>
        <dbReference type="EMBL" id="MBM0104374.1"/>
    </source>
</evidence>
<feature type="transmembrane region" description="Helical" evidence="1">
    <location>
        <begin position="84"/>
        <end position="103"/>
    </location>
</feature>